<keyword evidence="2" id="KW-0227">DNA damage</keyword>
<dbReference type="Gene3D" id="1.10.260.40">
    <property type="entry name" value="lambda repressor-like DNA-binding domains"/>
    <property type="match status" value="1"/>
</dbReference>
<evidence type="ECO:0000256" key="4">
    <source>
        <dbReference type="ARBA" id="ARBA00022813"/>
    </source>
</evidence>
<dbReference type="PRINTS" id="PR00726">
    <property type="entry name" value="LEXASERPTASE"/>
</dbReference>
<dbReference type="InterPro" id="IPR006197">
    <property type="entry name" value="Peptidase_S24_LexA"/>
</dbReference>
<dbReference type="Pfam" id="PF12844">
    <property type="entry name" value="HTH_19"/>
    <property type="match status" value="1"/>
</dbReference>
<evidence type="ECO:0000313" key="10">
    <source>
        <dbReference type="Proteomes" id="UP000001208"/>
    </source>
</evidence>
<comment type="similarity">
    <text evidence="1 7">Belongs to the peptidase S24 family.</text>
</comment>
<dbReference type="InterPro" id="IPR050077">
    <property type="entry name" value="LexA_repressor"/>
</dbReference>
<feature type="domain" description="HTH cro/C1-type" evidence="8">
    <location>
        <begin position="9"/>
        <end position="63"/>
    </location>
</feature>
<dbReference type="InterPro" id="IPR010982">
    <property type="entry name" value="Lambda_DNA-bd_dom_sf"/>
</dbReference>
<keyword evidence="10" id="KW-1185">Reference proteome</keyword>
<dbReference type="STRING" id="517418.Ctha_0286"/>
<dbReference type="AlphaFoldDB" id="B3QTL1"/>
<dbReference type="InterPro" id="IPR039418">
    <property type="entry name" value="LexA-like"/>
</dbReference>
<proteinExistence type="inferred from homology"/>
<keyword evidence="3 7" id="KW-0378">Hydrolase</keyword>
<evidence type="ECO:0000256" key="3">
    <source>
        <dbReference type="ARBA" id="ARBA00022801"/>
    </source>
</evidence>
<dbReference type="eggNOG" id="COG1974">
    <property type="taxonomic scope" value="Bacteria"/>
</dbReference>
<dbReference type="Pfam" id="PF00717">
    <property type="entry name" value="Peptidase_S24"/>
    <property type="match status" value="1"/>
</dbReference>
<gene>
    <name evidence="9" type="ordered locus">Ctha_0286</name>
</gene>
<organism evidence="9 10">
    <name type="scientific">Chloroherpeton thalassium (strain ATCC 35110 / GB-78)</name>
    <dbReference type="NCBI Taxonomy" id="517418"/>
    <lineage>
        <taxon>Bacteria</taxon>
        <taxon>Pseudomonadati</taxon>
        <taxon>Chlorobiota</taxon>
        <taxon>Chlorobiia</taxon>
        <taxon>Chlorobiales</taxon>
        <taxon>Chloroherpetonaceae</taxon>
        <taxon>Chloroherpeton</taxon>
    </lineage>
</organism>
<keyword evidence="6" id="KW-0742">SOS response</keyword>
<dbReference type="InterPro" id="IPR036286">
    <property type="entry name" value="LexA/Signal_pep-like_sf"/>
</dbReference>
<dbReference type="PANTHER" id="PTHR33516">
    <property type="entry name" value="LEXA REPRESSOR"/>
    <property type="match status" value="1"/>
</dbReference>
<sequence length="270" mass="29509">MEEMIGDRFKAVRKALMLNQDAFSKDIGISQSSLSEIENGKFSPGSDIILSLCRYFNIDSNWLLTGTGKMFLEKKPESENISEAGDEPSAADWQLQAEQAAKTAASRSESEALAGDVAALKKQVNELFGLVRGRMDVLEDAMVEIPVFMHRVSAGPAVASSSEIEEYIKLPTVLLKHPKRSYAVRASGNSMVGAGIHSGDLLIVDQEAAIKHKCIVIASINGEQTVKRLLIEDGELVLAPENSHYQSTPITKEMNFSILGVVMHIIRTVY</sequence>
<evidence type="ECO:0000256" key="2">
    <source>
        <dbReference type="ARBA" id="ARBA00022763"/>
    </source>
</evidence>
<dbReference type="CDD" id="cd00093">
    <property type="entry name" value="HTH_XRE"/>
    <property type="match status" value="1"/>
</dbReference>
<evidence type="ECO:0000313" key="9">
    <source>
        <dbReference type="EMBL" id="ACF12757.1"/>
    </source>
</evidence>
<dbReference type="EMBL" id="CP001100">
    <property type="protein sequence ID" value="ACF12757.1"/>
    <property type="molecule type" value="Genomic_DNA"/>
</dbReference>
<name>B3QTL1_CHLT3</name>
<reference evidence="9 10" key="1">
    <citation type="submission" date="2008-06" db="EMBL/GenBank/DDBJ databases">
        <title>Complete sequence of Chloroherpeton thalassium ATCC 35110.</title>
        <authorList>
            <consortium name="US DOE Joint Genome Institute"/>
            <person name="Lucas S."/>
            <person name="Copeland A."/>
            <person name="Lapidus A."/>
            <person name="Glavina del Rio T."/>
            <person name="Dalin E."/>
            <person name="Tice H."/>
            <person name="Bruce D."/>
            <person name="Goodwin L."/>
            <person name="Pitluck S."/>
            <person name="Schmutz J."/>
            <person name="Larimer F."/>
            <person name="Land M."/>
            <person name="Hauser L."/>
            <person name="Kyrpides N."/>
            <person name="Mikhailova N."/>
            <person name="Liu Z."/>
            <person name="Li T."/>
            <person name="Zhao F."/>
            <person name="Overmann J."/>
            <person name="Bryant D.A."/>
            <person name="Richardson P."/>
        </authorList>
    </citation>
    <scope>NUCLEOTIDE SEQUENCE [LARGE SCALE GENOMIC DNA]</scope>
    <source>
        <strain evidence="10">ATCC 35110 / GB-78</strain>
    </source>
</reference>
<protein>
    <submittedName>
        <fullName evidence="9">Transcriptional regulator, XRE family</fullName>
    </submittedName>
</protein>
<keyword evidence="4 7" id="KW-0068">Autocatalytic cleavage</keyword>
<evidence type="ECO:0000256" key="7">
    <source>
        <dbReference type="RuleBase" id="RU003991"/>
    </source>
</evidence>
<dbReference type="GO" id="GO:0016787">
    <property type="term" value="F:hydrolase activity"/>
    <property type="evidence" value="ECO:0007669"/>
    <property type="project" value="UniProtKB-KW"/>
</dbReference>
<keyword evidence="5" id="KW-0234">DNA repair</keyword>
<evidence type="ECO:0000256" key="6">
    <source>
        <dbReference type="ARBA" id="ARBA00023236"/>
    </source>
</evidence>
<dbReference type="Gene3D" id="2.10.109.10">
    <property type="entry name" value="Umud Fragment, subunit A"/>
    <property type="match status" value="1"/>
</dbReference>
<evidence type="ECO:0000259" key="8">
    <source>
        <dbReference type="PROSITE" id="PS50943"/>
    </source>
</evidence>
<evidence type="ECO:0000256" key="1">
    <source>
        <dbReference type="ARBA" id="ARBA00007484"/>
    </source>
</evidence>
<dbReference type="CDD" id="cd06529">
    <property type="entry name" value="S24_LexA-like"/>
    <property type="match status" value="1"/>
</dbReference>
<dbReference type="PROSITE" id="PS50943">
    <property type="entry name" value="HTH_CROC1"/>
    <property type="match status" value="1"/>
</dbReference>
<dbReference type="InterPro" id="IPR015927">
    <property type="entry name" value="Peptidase_S24_S26A/B/C"/>
</dbReference>
<dbReference type="Proteomes" id="UP000001208">
    <property type="component" value="Chromosome"/>
</dbReference>
<accession>B3QTL1</accession>
<dbReference type="PANTHER" id="PTHR33516:SF2">
    <property type="entry name" value="LEXA REPRESSOR-RELATED"/>
    <property type="match status" value="1"/>
</dbReference>
<dbReference type="GO" id="GO:0006281">
    <property type="term" value="P:DNA repair"/>
    <property type="evidence" value="ECO:0007669"/>
    <property type="project" value="UniProtKB-KW"/>
</dbReference>
<dbReference type="RefSeq" id="WP_012498841.1">
    <property type="nucleotide sequence ID" value="NC_011026.1"/>
</dbReference>
<dbReference type="InterPro" id="IPR001387">
    <property type="entry name" value="Cro/C1-type_HTH"/>
</dbReference>
<dbReference type="SMART" id="SM00530">
    <property type="entry name" value="HTH_XRE"/>
    <property type="match status" value="1"/>
</dbReference>
<dbReference type="SUPFAM" id="SSF51306">
    <property type="entry name" value="LexA/Signal peptidase"/>
    <property type="match status" value="1"/>
</dbReference>
<dbReference type="HOGENOM" id="CLU_066192_1_1_10"/>
<dbReference type="GO" id="GO:0009432">
    <property type="term" value="P:SOS response"/>
    <property type="evidence" value="ECO:0007669"/>
    <property type="project" value="UniProtKB-KW"/>
</dbReference>
<dbReference type="KEGG" id="cts:Ctha_0286"/>
<dbReference type="GO" id="GO:0006355">
    <property type="term" value="P:regulation of DNA-templated transcription"/>
    <property type="evidence" value="ECO:0007669"/>
    <property type="project" value="InterPro"/>
</dbReference>
<dbReference type="GO" id="GO:0003677">
    <property type="term" value="F:DNA binding"/>
    <property type="evidence" value="ECO:0007669"/>
    <property type="project" value="InterPro"/>
</dbReference>
<dbReference type="SUPFAM" id="SSF47413">
    <property type="entry name" value="lambda repressor-like DNA-binding domains"/>
    <property type="match status" value="1"/>
</dbReference>
<evidence type="ECO:0000256" key="5">
    <source>
        <dbReference type="ARBA" id="ARBA00023204"/>
    </source>
</evidence>